<dbReference type="InterPro" id="IPR003374">
    <property type="entry name" value="ApbE-like_sf"/>
</dbReference>
<proteinExistence type="predicted"/>
<dbReference type="Pfam" id="PF02424">
    <property type="entry name" value="ApbE"/>
    <property type="match status" value="1"/>
</dbReference>
<dbReference type="EMBL" id="UINC01013007">
    <property type="protein sequence ID" value="SVA56453.1"/>
    <property type="molecule type" value="Genomic_DNA"/>
</dbReference>
<keyword evidence="5" id="KW-0808">Transferase</keyword>
<protein>
    <recommendedName>
        <fullName evidence="3">FAD:protein FMN transferase</fullName>
        <ecNumber evidence="2">2.7.1.180</ecNumber>
    </recommendedName>
    <alternativeName>
        <fullName evidence="9">Flavin transferase</fullName>
    </alternativeName>
</protein>
<evidence type="ECO:0000256" key="5">
    <source>
        <dbReference type="ARBA" id="ARBA00022679"/>
    </source>
</evidence>
<dbReference type="GO" id="GO:0016740">
    <property type="term" value="F:transferase activity"/>
    <property type="evidence" value="ECO:0007669"/>
    <property type="project" value="UniProtKB-KW"/>
</dbReference>
<organism evidence="11">
    <name type="scientific">marine metagenome</name>
    <dbReference type="NCBI Taxonomy" id="408172"/>
    <lineage>
        <taxon>unclassified sequences</taxon>
        <taxon>metagenomes</taxon>
        <taxon>ecological metagenomes</taxon>
    </lineage>
</organism>
<keyword evidence="4" id="KW-0285">Flavoprotein</keyword>
<gene>
    <name evidence="11" type="ORF">METZ01_LOCUS109307</name>
</gene>
<dbReference type="InterPro" id="IPR024932">
    <property type="entry name" value="ApbE"/>
</dbReference>
<accession>A0A381WWZ1</accession>
<evidence type="ECO:0000256" key="8">
    <source>
        <dbReference type="ARBA" id="ARBA00022842"/>
    </source>
</evidence>
<evidence type="ECO:0000256" key="9">
    <source>
        <dbReference type="ARBA" id="ARBA00031306"/>
    </source>
</evidence>
<reference evidence="11" key="1">
    <citation type="submission" date="2018-05" db="EMBL/GenBank/DDBJ databases">
        <authorList>
            <person name="Lanie J.A."/>
            <person name="Ng W.-L."/>
            <person name="Kazmierczak K.M."/>
            <person name="Andrzejewski T.M."/>
            <person name="Davidsen T.M."/>
            <person name="Wayne K.J."/>
            <person name="Tettelin H."/>
            <person name="Glass J.I."/>
            <person name="Rusch D."/>
            <person name="Podicherti R."/>
            <person name="Tsui H.-C.T."/>
            <person name="Winkler M.E."/>
        </authorList>
    </citation>
    <scope>NUCLEOTIDE SEQUENCE</scope>
</reference>
<dbReference type="AlphaFoldDB" id="A0A381WWZ1"/>
<dbReference type="GO" id="GO:0046872">
    <property type="term" value="F:metal ion binding"/>
    <property type="evidence" value="ECO:0007669"/>
    <property type="project" value="UniProtKB-KW"/>
</dbReference>
<evidence type="ECO:0000256" key="10">
    <source>
        <dbReference type="ARBA" id="ARBA00048540"/>
    </source>
</evidence>
<dbReference type="Gene3D" id="3.10.520.10">
    <property type="entry name" value="ApbE-like domains"/>
    <property type="match status" value="1"/>
</dbReference>
<keyword evidence="6" id="KW-0479">Metal-binding</keyword>
<keyword evidence="8" id="KW-0460">Magnesium</keyword>
<name>A0A381WWZ1_9ZZZZ</name>
<dbReference type="PANTHER" id="PTHR30040:SF2">
    <property type="entry name" value="FAD:PROTEIN FMN TRANSFERASE"/>
    <property type="match status" value="1"/>
</dbReference>
<sequence length="291" mass="31287">MSETVTVASEAMATRFEVAIHGATAVILRAAAEEALEEITRLESILSLFQPTSEIAHINERASHEPVPVSPELLTLLLRCRSLHAETDGTFDITIAPLMRCWRFMNDTGAVPSEDAIPEALECTGMQHVSLNEQNCTVSLEKEGVMLDLGSIGKGYALEQAAALLVENEFQNFLIHGGTSTVYAHGTQADGAPWRIAVKHPDEGKPPLQIVDLKNESLSVSGIGGKSFMDNEGNEQGHVIDPRTGRPTQAARVAAVICESATESDAWATALLVDPTLTPPSHIRVCDQIDS</sequence>
<dbReference type="PIRSF" id="PIRSF006268">
    <property type="entry name" value="ApbE"/>
    <property type="match status" value="1"/>
</dbReference>
<evidence type="ECO:0000256" key="1">
    <source>
        <dbReference type="ARBA" id="ARBA00001946"/>
    </source>
</evidence>
<dbReference type="SUPFAM" id="SSF143631">
    <property type="entry name" value="ApbE-like"/>
    <property type="match status" value="1"/>
</dbReference>
<keyword evidence="7" id="KW-0274">FAD</keyword>
<comment type="cofactor">
    <cofactor evidence="1">
        <name>Mg(2+)</name>
        <dbReference type="ChEBI" id="CHEBI:18420"/>
    </cofactor>
</comment>
<comment type="catalytic activity">
    <reaction evidence="10">
        <text>L-threonyl-[protein] + FAD = FMN-L-threonyl-[protein] + AMP + H(+)</text>
        <dbReference type="Rhea" id="RHEA:36847"/>
        <dbReference type="Rhea" id="RHEA-COMP:11060"/>
        <dbReference type="Rhea" id="RHEA-COMP:11061"/>
        <dbReference type="ChEBI" id="CHEBI:15378"/>
        <dbReference type="ChEBI" id="CHEBI:30013"/>
        <dbReference type="ChEBI" id="CHEBI:57692"/>
        <dbReference type="ChEBI" id="CHEBI:74257"/>
        <dbReference type="ChEBI" id="CHEBI:456215"/>
        <dbReference type="EC" id="2.7.1.180"/>
    </reaction>
</comment>
<evidence type="ECO:0000256" key="4">
    <source>
        <dbReference type="ARBA" id="ARBA00022630"/>
    </source>
</evidence>
<dbReference type="EC" id="2.7.1.180" evidence="2"/>
<evidence type="ECO:0000256" key="3">
    <source>
        <dbReference type="ARBA" id="ARBA00016337"/>
    </source>
</evidence>
<evidence type="ECO:0000313" key="11">
    <source>
        <dbReference type="EMBL" id="SVA56453.1"/>
    </source>
</evidence>
<evidence type="ECO:0000256" key="7">
    <source>
        <dbReference type="ARBA" id="ARBA00022827"/>
    </source>
</evidence>
<evidence type="ECO:0000256" key="2">
    <source>
        <dbReference type="ARBA" id="ARBA00011955"/>
    </source>
</evidence>
<dbReference type="PANTHER" id="PTHR30040">
    <property type="entry name" value="THIAMINE BIOSYNTHESIS LIPOPROTEIN APBE"/>
    <property type="match status" value="1"/>
</dbReference>
<evidence type="ECO:0000256" key="6">
    <source>
        <dbReference type="ARBA" id="ARBA00022723"/>
    </source>
</evidence>